<proteinExistence type="predicted"/>
<organism evidence="4 5">
    <name type="scientific">Acidovorax soli</name>
    <dbReference type="NCBI Taxonomy" id="592050"/>
    <lineage>
        <taxon>Bacteria</taxon>
        <taxon>Pseudomonadati</taxon>
        <taxon>Pseudomonadota</taxon>
        <taxon>Betaproteobacteria</taxon>
        <taxon>Burkholderiales</taxon>
        <taxon>Comamonadaceae</taxon>
        <taxon>Acidovorax</taxon>
    </lineage>
</organism>
<dbReference type="Pfam" id="PF10503">
    <property type="entry name" value="Esterase_PHB"/>
    <property type="match status" value="1"/>
</dbReference>
<dbReference type="GO" id="GO:0016787">
    <property type="term" value="F:hydrolase activity"/>
    <property type="evidence" value="ECO:0007669"/>
    <property type="project" value="UniProtKB-KW"/>
</dbReference>
<evidence type="ECO:0000256" key="2">
    <source>
        <dbReference type="ARBA" id="ARBA00022801"/>
    </source>
</evidence>
<evidence type="ECO:0000313" key="4">
    <source>
        <dbReference type="EMBL" id="MBB6557816.1"/>
    </source>
</evidence>
<reference evidence="4 5" key="1">
    <citation type="submission" date="2020-08" db="EMBL/GenBank/DDBJ databases">
        <title>Functional genomics of gut bacteria from endangered species of beetles.</title>
        <authorList>
            <person name="Carlos-Shanley C."/>
        </authorList>
    </citation>
    <scope>NUCLEOTIDE SEQUENCE [LARGE SCALE GENOMIC DNA]</scope>
    <source>
        <strain evidence="4 5">S00198</strain>
    </source>
</reference>
<dbReference type="PANTHER" id="PTHR43037">
    <property type="entry name" value="UNNAMED PRODUCT-RELATED"/>
    <property type="match status" value="1"/>
</dbReference>
<keyword evidence="1" id="KW-0732">Signal</keyword>
<dbReference type="EMBL" id="JACHLK010000001">
    <property type="protein sequence ID" value="MBB6557816.1"/>
    <property type="molecule type" value="Genomic_DNA"/>
</dbReference>
<feature type="region of interest" description="Disordered" evidence="3">
    <location>
        <begin position="42"/>
        <end position="64"/>
    </location>
</feature>
<protein>
    <submittedName>
        <fullName evidence="4">Poly(Hydroxyalkanoate) depolymerase family esterase</fullName>
    </submittedName>
</protein>
<name>A0A7X0P9P0_9BURK</name>
<comment type="caution">
    <text evidence="4">The sequence shown here is derived from an EMBL/GenBank/DDBJ whole genome shotgun (WGS) entry which is preliminary data.</text>
</comment>
<dbReference type="InterPro" id="IPR010126">
    <property type="entry name" value="Esterase_phb"/>
</dbReference>
<dbReference type="Proteomes" id="UP000575083">
    <property type="component" value="Unassembled WGS sequence"/>
</dbReference>
<sequence length="394" mass="40864">MDWNANLKQFLGNATDLVRKGQLADATRAIQQALGGVPLREARAPAAPAPTPAAAPSGPSWRNGYAQADIEDATVILDRVEEGPLGAQPPQPAPAHNAEAPGSFRRVAFARAGAPQDHYHLYVPPGASTAAGPLPLVLMLHGCTQNPEDFATGTGMNHAAARERALVLYPAQSGQANPKACWNWFQPQDQRRGSGEPATLVAMVREVMARHPVDARRVYVAGLSAGGAMAALLAREYPDVFAAVGVHSGLAAGAAQNVMAALSAMKTGAKPASTSPFAPVPPIVRLEQAPPLIVFHGDADATVHPRNGEQLIEAALAGAPEGAVPSVSTGRSAQGQAYTRTVYQGGGATLAEHWVLHGAGHAWAGGDARGSHTDPQGISATEAMLRFFLAHSRS</sequence>
<dbReference type="NCBIfam" id="TIGR01840">
    <property type="entry name" value="esterase_phb"/>
    <property type="match status" value="1"/>
</dbReference>
<dbReference type="SUPFAM" id="SSF53474">
    <property type="entry name" value="alpha/beta-Hydrolases"/>
    <property type="match status" value="1"/>
</dbReference>
<dbReference type="RefSeq" id="WP_184855240.1">
    <property type="nucleotide sequence ID" value="NZ_JACHLK010000001.1"/>
</dbReference>
<dbReference type="PANTHER" id="PTHR43037:SF1">
    <property type="entry name" value="BLL1128 PROTEIN"/>
    <property type="match status" value="1"/>
</dbReference>
<dbReference type="InterPro" id="IPR029058">
    <property type="entry name" value="AB_hydrolase_fold"/>
</dbReference>
<dbReference type="AlphaFoldDB" id="A0A7X0P9P0"/>
<keyword evidence="2" id="KW-0378">Hydrolase</keyword>
<dbReference type="GO" id="GO:0005576">
    <property type="term" value="C:extracellular region"/>
    <property type="evidence" value="ECO:0007669"/>
    <property type="project" value="InterPro"/>
</dbReference>
<evidence type="ECO:0000256" key="3">
    <source>
        <dbReference type="SAM" id="MobiDB-lite"/>
    </source>
</evidence>
<gene>
    <name evidence="4" type="ORF">HNP48_000480</name>
</gene>
<dbReference type="Gene3D" id="3.40.50.1820">
    <property type="entry name" value="alpha/beta hydrolase"/>
    <property type="match status" value="1"/>
</dbReference>
<evidence type="ECO:0000256" key="1">
    <source>
        <dbReference type="ARBA" id="ARBA00022729"/>
    </source>
</evidence>
<accession>A0A7X0P9P0</accession>
<keyword evidence="5" id="KW-1185">Reference proteome</keyword>
<evidence type="ECO:0000313" key="5">
    <source>
        <dbReference type="Proteomes" id="UP000575083"/>
    </source>
</evidence>
<dbReference type="InterPro" id="IPR050955">
    <property type="entry name" value="Plant_Biomass_Hydrol_Est"/>
</dbReference>